<feature type="region of interest" description="Disordered" evidence="1">
    <location>
        <begin position="36"/>
        <end position="55"/>
    </location>
</feature>
<dbReference type="AlphaFoldDB" id="A0A9W8H8G5"/>
<feature type="compositionally biased region" description="Low complexity" evidence="1">
    <location>
        <begin position="107"/>
        <end position="130"/>
    </location>
</feature>
<protein>
    <submittedName>
        <fullName evidence="2">Uncharacterized protein</fullName>
    </submittedName>
</protein>
<dbReference type="Proteomes" id="UP001140217">
    <property type="component" value="Unassembled WGS sequence"/>
</dbReference>
<feature type="compositionally biased region" description="Low complexity" evidence="1">
    <location>
        <begin position="64"/>
        <end position="76"/>
    </location>
</feature>
<evidence type="ECO:0000256" key="1">
    <source>
        <dbReference type="SAM" id="MobiDB-lite"/>
    </source>
</evidence>
<name>A0A9W8H8G5_9FUNG</name>
<evidence type="ECO:0000313" key="3">
    <source>
        <dbReference type="Proteomes" id="UP001140217"/>
    </source>
</evidence>
<feature type="non-terminal residue" evidence="2">
    <location>
        <position position="197"/>
    </location>
</feature>
<organism evidence="2 3">
    <name type="scientific">Coemansia javaensis</name>
    <dbReference type="NCBI Taxonomy" id="2761396"/>
    <lineage>
        <taxon>Eukaryota</taxon>
        <taxon>Fungi</taxon>
        <taxon>Fungi incertae sedis</taxon>
        <taxon>Zoopagomycota</taxon>
        <taxon>Kickxellomycotina</taxon>
        <taxon>Kickxellomycetes</taxon>
        <taxon>Kickxellales</taxon>
        <taxon>Kickxellaceae</taxon>
        <taxon>Coemansia</taxon>
    </lineage>
</organism>
<keyword evidence="3" id="KW-1185">Reference proteome</keyword>
<dbReference type="EMBL" id="JANBUL010000151">
    <property type="protein sequence ID" value="KAJ2780081.1"/>
    <property type="molecule type" value="Genomic_DNA"/>
</dbReference>
<reference evidence="2" key="1">
    <citation type="submission" date="2022-07" db="EMBL/GenBank/DDBJ databases">
        <title>Phylogenomic reconstructions and comparative analyses of Kickxellomycotina fungi.</title>
        <authorList>
            <person name="Reynolds N.K."/>
            <person name="Stajich J.E."/>
            <person name="Barry K."/>
            <person name="Grigoriev I.V."/>
            <person name="Crous P."/>
            <person name="Smith M.E."/>
        </authorList>
    </citation>
    <scope>NUCLEOTIDE SEQUENCE</scope>
    <source>
        <strain evidence="2">NBRC 105414</strain>
    </source>
</reference>
<proteinExistence type="predicted"/>
<gene>
    <name evidence="2" type="ORF">H4R18_003661</name>
</gene>
<accession>A0A9W8H8G5</accession>
<evidence type="ECO:0000313" key="2">
    <source>
        <dbReference type="EMBL" id="KAJ2780081.1"/>
    </source>
</evidence>
<comment type="caution">
    <text evidence="2">The sequence shown here is derived from an EMBL/GenBank/DDBJ whole genome shotgun (WGS) entry which is preliminary data.</text>
</comment>
<feature type="compositionally biased region" description="Low complexity" evidence="1">
    <location>
        <begin position="184"/>
        <end position="197"/>
    </location>
</feature>
<feature type="compositionally biased region" description="Polar residues" evidence="1">
    <location>
        <begin position="91"/>
        <end position="101"/>
    </location>
</feature>
<sequence length="197" mass="20317">MQLRDLPDDVLCLALEASKSNGNPAALVAANRILETPPAPQPAEQQPRPLTYGSVSILRRQYEAPAPGAPRAAEAPVTLAPTAPVEGESVATATPEGSQPEPTNPLEAQEQGTTAQAAEPLAVDVESSDASSDDNMDTEERNAPANAEMQIEADTNPADAAMQVEATSSPTDVVMEAEDDGPEEPAAVTAAEARATP</sequence>
<feature type="region of interest" description="Disordered" evidence="1">
    <location>
        <begin position="61"/>
        <end position="197"/>
    </location>
</feature>